<accession>A0A263CXF4</accession>
<sequence length="237" mass="24848">MHGGGPDHHSLLPLAERLADRYTVVLPDVRGFGRSVCRDPAAYTWARYSADVTALLDHLGLASAVVGGTGLGGTIALRTALEHPDRVCAAVLISVEDIEDDEAKAAETALFDEFAARVRTEGIEAGWAPILPGLAPVIGTLVREAIPRADPASIAAFAAIGHDRAFRSVHDLAEVAAPTLVIPGSDPRHPTALADDLARTLPRGQLATARVSPGLRTAEDLADAVAPAIRDFLNDID</sequence>
<dbReference type="Proteomes" id="UP000242444">
    <property type="component" value="Unassembled WGS sequence"/>
</dbReference>
<evidence type="ECO:0000256" key="1">
    <source>
        <dbReference type="ARBA" id="ARBA00022801"/>
    </source>
</evidence>
<dbReference type="InterPro" id="IPR000073">
    <property type="entry name" value="AB_hydrolase_1"/>
</dbReference>
<dbReference type="PANTHER" id="PTHR43798">
    <property type="entry name" value="MONOACYLGLYCEROL LIPASE"/>
    <property type="match status" value="1"/>
</dbReference>
<dbReference type="InParanoid" id="A0A263CXF4"/>
<dbReference type="InterPro" id="IPR029058">
    <property type="entry name" value="AB_hydrolase_fold"/>
</dbReference>
<dbReference type="PANTHER" id="PTHR43798:SF31">
    <property type="entry name" value="AB HYDROLASE SUPERFAMILY PROTEIN YCLE"/>
    <property type="match status" value="1"/>
</dbReference>
<name>A0A263CXF4_9PSEU</name>
<keyword evidence="1 3" id="KW-0378">Hydrolase</keyword>
<organism evidence="3 4">
    <name type="scientific">Amycolatopsis antarctica</name>
    <dbReference type="NCBI Taxonomy" id="1854586"/>
    <lineage>
        <taxon>Bacteria</taxon>
        <taxon>Bacillati</taxon>
        <taxon>Actinomycetota</taxon>
        <taxon>Actinomycetes</taxon>
        <taxon>Pseudonocardiales</taxon>
        <taxon>Pseudonocardiaceae</taxon>
        <taxon>Amycolatopsis</taxon>
    </lineage>
</organism>
<dbReference type="GO" id="GO:0016020">
    <property type="term" value="C:membrane"/>
    <property type="evidence" value="ECO:0007669"/>
    <property type="project" value="TreeGrafter"/>
</dbReference>
<evidence type="ECO:0000313" key="4">
    <source>
        <dbReference type="Proteomes" id="UP000242444"/>
    </source>
</evidence>
<protein>
    <submittedName>
        <fullName evidence="3">Alpha/beta hydrolase</fullName>
    </submittedName>
</protein>
<dbReference type="Pfam" id="PF00561">
    <property type="entry name" value="Abhydrolase_1"/>
    <property type="match status" value="1"/>
</dbReference>
<dbReference type="OrthoDB" id="3210164at2"/>
<dbReference type="InterPro" id="IPR050266">
    <property type="entry name" value="AB_hydrolase_sf"/>
</dbReference>
<feature type="domain" description="AB hydrolase-1" evidence="2">
    <location>
        <begin position="2"/>
        <end position="98"/>
    </location>
</feature>
<dbReference type="GO" id="GO:0016787">
    <property type="term" value="F:hydrolase activity"/>
    <property type="evidence" value="ECO:0007669"/>
    <property type="project" value="UniProtKB-KW"/>
</dbReference>
<comment type="caution">
    <text evidence="3">The sequence shown here is derived from an EMBL/GenBank/DDBJ whole genome shotgun (WGS) entry which is preliminary data.</text>
</comment>
<keyword evidence="4" id="KW-1185">Reference proteome</keyword>
<evidence type="ECO:0000259" key="2">
    <source>
        <dbReference type="Pfam" id="PF00561"/>
    </source>
</evidence>
<dbReference type="EMBL" id="NKYE01000018">
    <property type="protein sequence ID" value="OZM70781.1"/>
    <property type="molecule type" value="Genomic_DNA"/>
</dbReference>
<evidence type="ECO:0000313" key="3">
    <source>
        <dbReference type="EMBL" id="OZM70781.1"/>
    </source>
</evidence>
<gene>
    <name evidence="3" type="ORF">CFN78_23625</name>
</gene>
<reference evidence="3 4" key="1">
    <citation type="submission" date="2017-07" db="EMBL/GenBank/DDBJ databases">
        <title>Amycolatopsis antarcticus sp. nov., isolated from the surface of an Antarcticus brown macroalga.</title>
        <authorList>
            <person name="Wang J."/>
            <person name="Leiva S."/>
            <person name="Huang J."/>
            <person name="Huang Y."/>
        </authorList>
    </citation>
    <scope>NUCLEOTIDE SEQUENCE [LARGE SCALE GENOMIC DNA]</scope>
    <source>
        <strain evidence="3 4">AU-G6</strain>
    </source>
</reference>
<dbReference type="PRINTS" id="PR00111">
    <property type="entry name" value="ABHYDROLASE"/>
</dbReference>
<proteinExistence type="predicted"/>
<dbReference type="SUPFAM" id="SSF53474">
    <property type="entry name" value="alpha/beta-Hydrolases"/>
    <property type="match status" value="1"/>
</dbReference>
<dbReference type="AlphaFoldDB" id="A0A263CXF4"/>
<dbReference type="Gene3D" id="3.40.50.1820">
    <property type="entry name" value="alpha/beta hydrolase"/>
    <property type="match status" value="1"/>
</dbReference>